<evidence type="ECO:0000313" key="3">
    <source>
        <dbReference type="Proteomes" id="UP000444721"/>
    </source>
</evidence>
<feature type="compositionally biased region" description="Basic and acidic residues" evidence="1">
    <location>
        <begin position="45"/>
        <end position="65"/>
    </location>
</feature>
<accession>A0A6A5BF34</accession>
<dbReference type="AlphaFoldDB" id="A0A6A5BF34"/>
<dbReference type="VEuPathDB" id="AmoebaDB:NfTy_047990"/>
<protein>
    <submittedName>
        <fullName evidence="2">Uncharacterized protein</fullName>
    </submittedName>
</protein>
<proteinExistence type="predicted"/>
<dbReference type="EMBL" id="VFQX01000066">
    <property type="protein sequence ID" value="KAF0972624.1"/>
    <property type="molecule type" value="Genomic_DNA"/>
</dbReference>
<reference evidence="2 3" key="1">
    <citation type="journal article" date="2019" name="Sci. Rep.">
        <title>Nanopore sequencing improves the draft genome of the human pathogenic amoeba Naegleria fowleri.</title>
        <authorList>
            <person name="Liechti N."/>
            <person name="Schurch N."/>
            <person name="Bruggmann R."/>
            <person name="Wittwer M."/>
        </authorList>
    </citation>
    <scope>NUCLEOTIDE SEQUENCE [LARGE SCALE GENOMIC DNA]</scope>
    <source>
        <strain evidence="2 3">ATCC 30894</strain>
    </source>
</reference>
<comment type="caution">
    <text evidence="2">The sequence shown here is derived from an EMBL/GenBank/DDBJ whole genome shotgun (WGS) entry which is preliminary data.</text>
</comment>
<dbReference type="RefSeq" id="XP_044557338.1">
    <property type="nucleotide sequence ID" value="XM_044712772.1"/>
</dbReference>
<dbReference type="Proteomes" id="UP000444721">
    <property type="component" value="Unassembled WGS sequence"/>
</dbReference>
<dbReference type="OrthoDB" id="10483997at2759"/>
<sequence length="324" mass="36916">MPKDKKRNLSSEQIQYHQLNQDDHHQEILPKTSSQKHEKKIKINPKQDNDRKLSINDTTHDETKKINSSSASSSQLTATTTKVDSFAFSFTSDSSVPSSSEKQNVDSSSLLTSSSNFLTSNLFQPNTKISGNQSGFFKLSETFKDLEQDEEEMEDESEEETPEPELMERRADTEESTVKLVRDKSALQSLRFVKDPSTLPSQGFDPCAKYSKKHSFLFPLLPLQTAQVIVEKEVHKLSIESSKLAQNTNDSSLYKQMLNDLSVHSVIQNNLRDFGMYGQNFFRKNNPEAIKKIAHEKVSITRANKLRMLIQSIEGRHKRSVKKQ</sequence>
<evidence type="ECO:0000313" key="2">
    <source>
        <dbReference type="EMBL" id="KAF0972624.1"/>
    </source>
</evidence>
<dbReference type="VEuPathDB" id="AmoebaDB:FDP41_008873"/>
<feature type="compositionally biased region" description="Basic and acidic residues" evidence="1">
    <location>
        <begin position="166"/>
        <end position="177"/>
    </location>
</feature>
<keyword evidence="3" id="KW-1185">Reference proteome</keyword>
<gene>
    <name evidence="2" type="ORF">FDP41_008873</name>
</gene>
<feature type="compositionally biased region" description="Acidic residues" evidence="1">
    <location>
        <begin position="147"/>
        <end position="165"/>
    </location>
</feature>
<feature type="compositionally biased region" description="Low complexity" evidence="1">
    <location>
        <begin position="68"/>
        <end position="78"/>
    </location>
</feature>
<feature type="region of interest" description="Disordered" evidence="1">
    <location>
        <begin position="146"/>
        <end position="177"/>
    </location>
</feature>
<name>A0A6A5BF34_NAEFO</name>
<feature type="region of interest" description="Disordered" evidence="1">
    <location>
        <begin position="17"/>
        <end position="78"/>
    </location>
</feature>
<evidence type="ECO:0000256" key="1">
    <source>
        <dbReference type="SAM" id="MobiDB-lite"/>
    </source>
</evidence>
<dbReference type="VEuPathDB" id="AmoebaDB:NF0070500"/>
<organism evidence="2 3">
    <name type="scientific">Naegleria fowleri</name>
    <name type="common">Brain eating amoeba</name>
    <dbReference type="NCBI Taxonomy" id="5763"/>
    <lineage>
        <taxon>Eukaryota</taxon>
        <taxon>Discoba</taxon>
        <taxon>Heterolobosea</taxon>
        <taxon>Tetramitia</taxon>
        <taxon>Eutetramitia</taxon>
        <taxon>Vahlkampfiidae</taxon>
        <taxon>Naegleria</taxon>
    </lineage>
</organism>
<dbReference type="GeneID" id="68116090"/>